<reference evidence="1" key="1">
    <citation type="journal article" date="2015" name="Nature">
        <title>Complex archaea that bridge the gap between prokaryotes and eukaryotes.</title>
        <authorList>
            <person name="Spang A."/>
            <person name="Saw J.H."/>
            <person name="Jorgensen S.L."/>
            <person name="Zaremba-Niedzwiedzka K."/>
            <person name="Martijn J."/>
            <person name="Lind A.E."/>
            <person name="van Eijk R."/>
            <person name="Schleper C."/>
            <person name="Guy L."/>
            <person name="Ettema T.J."/>
        </authorList>
    </citation>
    <scope>NUCLEOTIDE SEQUENCE</scope>
</reference>
<name>A0A0F9IUX7_9ZZZZ</name>
<dbReference type="AlphaFoldDB" id="A0A0F9IUX7"/>
<sequence>DIVVIQDNLAYAIDFKQKATTDPPHYTGRIYIDLNNFAFRSMEFEVDPKTISSIANSMVLHKPRKIKVKPISASYLVNYKSEGNLYHISLIRAENRFRIRLKKKLFGKYYMVITGLSTVL</sequence>
<feature type="non-terminal residue" evidence="1">
    <location>
        <position position="1"/>
    </location>
</feature>
<dbReference type="EMBL" id="LAZR01019887">
    <property type="protein sequence ID" value="KKL90887.1"/>
    <property type="molecule type" value="Genomic_DNA"/>
</dbReference>
<proteinExistence type="predicted"/>
<protein>
    <submittedName>
        <fullName evidence="1">Uncharacterized protein</fullName>
    </submittedName>
</protein>
<accession>A0A0F9IUX7</accession>
<organism evidence="1">
    <name type="scientific">marine sediment metagenome</name>
    <dbReference type="NCBI Taxonomy" id="412755"/>
    <lineage>
        <taxon>unclassified sequences</taxon>
        <taxon>metagenomes</taxon>
        <taxon>ecological metagenomes</taxon>
    </lineage>
</organism>
<evidence type="ECO:0000313" key="1">
    <source>
        <dbReference type="EMBL" id="KKL90887.1"/>
    </source>
</evidence>
<gene>
    <name evidence="1" type="ORF">LCGC14_1900180</name>
</gene>
<comment type="caution">
    <text evidence="1">The sequence shown here is derived from an EMBL/GenBank/DDBJ whole genome shotgun (WGS) entry which is preliminary data.</text>
</comment>